<proteinExistence type="predicted"/>
<dbReference type="Proteomes" id="UP000006247">
    <property type="component" value="Unassembled WGS sequence"/>
</dbReference>
<reference evidence="1 2" key="1">
    <citation type="submission" date="2009-01" db="EMBL/GenBank/DDBJ databases">
        <authorList>
            <person name="Fulton L."/>
            <person name="Clifton S."/>
            <person name="Chinwalla A.T."/>
            <person name="Mitreva M."/>
            <person name="Sodergren E."/>
            <person name="Weinstock G."/>
            <person name="Clifton S."/>
            <person name="Dooling D.J."/>
            <person name="Fulton B."/>
            <person name="Minx P."/>
            <person name="Pepin K.H."/>
            <person name="Johnson M."/>
            <person name="Bhonagiri V."/>
            <person name="Nash W.E."/>
            <person name="Mardis E.R."/>
            <person name="Wilson R.K."/>
        </authorList>
    </citation>
    <scope>NUCLEOTIDE SEQUENCE [LARGE SCALE GENOMIC DNA]</scope>
    <source>
        <strain evidence="1 2">ATCC 33806</strain>
    </source>
</reference>
<dbReference type="EMBL" id="ACEB01000022">
    <property type="protein sequence ID" value="EEG26858.1"/>
    <property type="molecule type" value="Genomic_DNA"/>
</dbReference>
<organism evidence="1 2">
    <name type="scientific">Corynebacterium matruchotii ATCC 33806</name>
    <dbReference type="NCBI Taxonomy" id="566549"/>
    <lineage>
        <taxon>Bacteria</taxon>
        <taxon>Bacillati</taxon>
        <taxon>Actinomycetota</taxon>
        <taxon>Actinomycetes</taxon>
        <taxon>Mycobacteriales</taxon>
        <taxon>Corynebacteriaceae</taxon>
        <taxon>Corynebacterium</taxon>
    </lineage>
</organism>
<evidence type="ECO:0000313" key="1">
    <source>
        <dbReference type="EMBL" id="EEG26858.1"/>
    </source>
</evidence>
<comment type="caution">
    <text evidence="1">The sequence shown here is derived from an EMBL/GenBank/DDBJ whole genome shotgun (WGS) entry which is preliminary data.</text>
</comment>
<dbReference type="AlphaFoldDB" id="C0E3W5"/>
<name>C0E3W5_9CORY</name>
<accession>C0E3W5</accession>
<protein>
    <submittedName>
        <fullName evidence="1">Uncharacterized protein</fullName>
    </submittedName>
</protein>
<sequence length="49" mass="5809">MINGWSIDCLPIQTWWKKRKFPTIRRADSWELIEQGKDIPALSNMVMTC</sequence>
<evidence type="ECO:0000313" key="2">
    <source>
        <dbReference type="Proteomes" id="UP000006247"/>
    </source>
</evidence>
<gene>
    <name evidence="1" type="ORF">CORMATOL_01684</name>
</gene>
<dbReference type="HOGENOM" id="CLU_3134630_0_0_11"/>